<evidence type="ECO:0000256" key="5">
    <source>
        <dbReference type="ARBA" id="ARBA00022801"/>
    </source>
</evidence>
<dbReference type="GO" id="GO:0016020">
    <property type="term" value="C:membrane"/>
    <property type="evidence" value="ECO:0007669"/>
    <property type="project" value="GOC"/>
</dbReference>
<comment type="catalytic activity">
    <reaction evidence="12">
        <text>a D-galactosylceramide + H2O = an N-acyl-sphingoid base + D-galactose</text>
        <dbReference type="Rhea" id="RHEA:43412"/>
        <dbReference type="ChEBI" id="CHEBI:4139"/>
        <dbReference type="ChEBI" id="CHEBI:15377"/>
        <dbReference type="ChEBI" id="CHEBI:36498"/>
        <dbReference type="ChEBI" id="CHEBI:83273"/>
    </reaction>
    <physiologicalReaction direction="left-to-right" evidence="12">
        <dbReference type="Rhea" id="RHEA:43413"/>
    </physiologicalReaction>
</comment>
<sequence length="549" mass="61189">MHYENDENYFRGYEWWLMREAKKRNPNITLIGLPWAFPGWVGHGKNWPYDFPDITAAYVVNWILGAKQYHDLDIQYVGIWNERNYDSKYIKVLRNTLDKVGLAGVGLIAADGDWTITKSMINDSSLNDSVEGCSSGGHSLVNVLRDCGEYCKAKPSPSCPSSEPVSSVLSLHQLLRYTLDKNGLETVGIIASDNLWEPIAFSLLLDPELSAAVDVIGTISWNLVASYYEELPFGRNGLMTAEEPWSGHYVVEPPIWITVCIRPPLPPFNVTSQNATFQLKGSFASIKELHVWRSQFNFKTKKPSFFEKLIPVKLLDGSFTLNLAEDEVYTLTTITTGQKGSYPEPPASARFPKVYKDDFSVRNPPFTEAPDFADQTGVFEYHINLTDPGPHVFTLRQVVTQRPVTWATDADQTISVIGDYQWQNLTVTCDVFMESVMTGGVFIAARVNKGGQAVRSALGVFFWVFADGTYKVTNDIVGQTVLAEGQSGTHTYGWFTLSLTVKGQFASGLLNGFPLWQNAVVLTPNNGWAAIGTRSFELAQFDNFAVVAE</sequence>
<evidence type="ECO:0000259" key="15">
    <source>
        <dbReference type="Pfam" id="PF02057"/>
    </source>
</evidence>
<dbReference type="PANTHER" id="PTHR15172">
    <property type="entry name" value="GALACTOCEREBROSIDASE"/>
    <property type="match status" value="1"/>
</dbReference>
<evidence type="ECO:0000256" key="13">
    <source>
        <dbReference type="ARBA" id="ARBA00033098"/>
    </source>
</evidence>
<keyword evidence="11" id="KW-0326">Glycosidase</keyword>
<dbReference type="InterPro" id="IPR017853">
    <property type="entry name" value="GH"/>
</dbReference>
<evidence type="ECO:0000256" key="11">
    <source>
        <dbReference type="ARBA" id="ARBA00023295"/>
    </source>
</evidence>
<keyword evidence="4" id="KW-0732">Signal</keyword>
<evidence type="ECO:0000259" key="17">
    <source>
        <dbReference type="Pfam" id="PF21708"/>
    </source>
</evidence>
<feature type="domain" description="Glycosyl hydrolase family 59 central" evidence="16">
    <location>
        <begin position="258"/>
        <end position="338"/>
    </location>
</feature>
<comment type="catalytic activity">
    <reaction evidence="14">
        <text>beta-D-galactosyl-(1&lt;-&gt;1)-sphing-4-enine + H2O = sphing-4-enine + D-galactose</text>
        <dbReference type="Rhea" id="RHEA:43908"/>
        <dbReference type="ChEBI" id="CHEBI:4139"/>
        <dbReference type="ChEBI" id="CHEBI:15377"/>
        <dbReference type="ChEBI" id="CHEBI:57756"/>
        <dbReference type="ChEBI" id="CHEBI:57934"/>
    </reaction>
    <physiologicalReaction direction="left-to-right" evidence="14">
        <dbReference type="Rhea" id="RHEA:43909"/>
    </physiologicalReaction>
</comment>
<dbReference type="EC" id="3.2.1.46" evidence="2"/>
<reference evidence="18 19" key="1">
    <citation type="submission" date="2019-06" db="EMBL/GenBank/DDBJ databases">
        <title>Draft genomes of female and male turbot (Scophthalmus maximus).</title>
        <authorList>
            <person name="Xu H."/>
            <person name="Xu X.-W."/>
            <person name="Shao C."/>
            <person name="Chen S."/>
        </authorList>
    </citation>
    <scope>NUCLEOTIDE SEQUENCE [LARGE SCALE GENOMIC DNA]</scope>
    <source>
        <strain evidence="18">Ysfricsl-2016a</strain>
        <tissue evidence="18">Blood</tissue>
    </source>
</reference>
<evidence type="ECO:0000256" key="9">
    <source>
        <dbReference type="ARBA" id="ARBA00023157"/>
    </source>
</evidence>
<dbReference type="InterPro" id="IPR035394">
    <property type="entry name" value="Glyco_hydro_59_dom"/>
</dbReference>
<dbReference type="GO" id="GO:0005764">
    <property type="term" value="C:lysosome"/>
    <property type="evidence" value="ECO:0007669"/>
    <property type="project" value="TreeGrafter"/>
</dbReference>
<evidence type="ECO:0000256" key="6">
    <source>
        <dbReference type="ARBA" id="ARBA00022919"/>
    </source>
</evidence>
<feature type="domain" description="Glycosyl hydrolase family 59 catalytic" evidence="15">
    <location>
        <begin position="1"/>
        <end position="131"/>
    </location>
</feature>
<evidence type="ECO:0000256" key="7">
    <source>
        <dbReference type="ARBA" id="ARBA00022963"/>
    </source>
</evidence>
<dbReference type="AlphaFoldDB" id="A0A6A4TDR8"/>
<dbReference type="Pfam" id="PF21708">
    <property type="entry name" value="Glyco_hydro_59_C"/>
    <property type="match status" value="1"/>
</dbReference>
<evidence type="ECO:0000256" key="8">
    <source>
        <dbReference type="ARBA" id="ARBA00023098"/>
    </source>
</evidence>
<dbReference type="InterPro" id="IPR049161">
    <property type="entry name" value="GH59_cat"/>
</dbReference>
<accession>A0A6A4TDR8</accession>
<organism evidence="18 19">
    <name type="scientific">Scophthalmus maximus</name>
    <name type="common">Turbot</name>
    <name type="synonym">Psetta maxima</name>
    <dbReference type="NCBI Taxonomy" id="52904"/>
    <lineage>
        <taxon>Eukaryota</taxon>
        <taxon>Metazoa</taxon>
        <taxon>Chordata</taxon>
        <taxon>Craniata</taxon>
        <taxon>Vertebrata</taxon>
        <taxon>Euteleostomi</taxon>
        <taxon>Actinopterygii</taxon>
        <taxon>Neopterygii</taxon>
        <taxon>Teleostei</taxon>
        <taxon>Neoteleostei</taxon>
        <taxon>Acanthomorphata</taxon>
        <taxon>Carangaria</taxon>
        <taxon>Pleuronectiformes</taxon>
        <taxon>Pleuronectoidei</taxon>
        <taxon>Scophthalmidae</taxon>
        <taxon>Scophthalmus</taxon>
    </lineage>
</organism>
<evidence type="ECO:0000313" key="18">
    <source>
        <dbReference type="EMBL" id="KAF0044717.1"/>
    </source>
</evidence>
<dbReference type="SUPFAM" id="SSF51445">
    <property type="entry name" value="(Trans)glycosidases"/>
    <property type="match status" value="1"/>
</dbReference>
<keyword evidence="7" id="KW-0442">Lipid degradation</keyword>
<evidence type="ECO:0000256" key="10">
    <source>
        <dbReference type="ARBA" id="ARBA00023180"/>
    </source>
</evidence>
<dbReference type="Gene3D" id="3.20.20.80">
    <property type="entry name" value="Glycosidases"/>
    <property type="match status" value="1"/>
</dbReference>
<evidence type="ECO:0000256" key="14">
    <source>
        <dbReference type="ARBA" id="ARBA00048813"/>
    </source>
</evidence>
<feature type="domain" description="Glycosyl hydrolase family 59 C-terminal lectin" evidence="17">
    <location>
        <begin position="374"/>
        <end position="548"/>
    </location>
</feature>
<dbReference type="Gene3D" id="3.20.20.70">
    <property type="entry name" value="Aldolase class I"/>
    <property type="match status" value="2"/>
</dbReference>
<comment type="caution">
    <text evidence="18">The sequence shown here is derived from an EMBL/GenBank/DDBJ whole genome shotgun (WGS) entry which is preliminary data.</text>
</comment>
<evidence type="ECO:0000259" key="16">
    <source>
        <dbReference type="Pfam" id="PF17387"/>
    </source>
</evidence>
<evidence type="ECO:0000313" key="19">
    <source>
        <dbReference type="Proteomes" id="UP000438429"/>
    </source>
</evidence>
<dbReference type="Pfam" id="PF17387">
    <property type="entry name" value="Glyco_hydro_59M"/>
    <property type="match status" value="1"/>
</dbReference>
<dbReference type="GO" id="GO:0006683">
    <property type="term" value="P:galactosylceramide catabolic process"/>
    <property type="evidence" value="ECO:0007669"/>
    <property type="project" value="InterPro"/>
</dbReference>
<dbReference type="Proteomes" id="UP000438429">
    <property type="component" value="Unassembled WGS sequence"/>
</dbReference>
<keyword evidence="6" id="KW-0746">Sphingolipid metabolism</keyword>
<comment type="similarity">
    <text evidence="1">Belongs to the glycosyl hydrolase 59 family.</text>
</comment>
<name>A0A6A4TDR8_SCOMX</name>
<dbReference type="InterPro" id="IPR001286">
    <property type="entry name" value="Glyco_hydro_59"/>
</dbReference>
<protein>
    <recommendedName>
        <fullName evidence="3">Galactocerebrosidase</fullName>
        <ecNumber evidence="2">3.2.1.46</ecNumber>
    </recommendedName>
    <alternativeName>
        <fullName evidence="13">Galactosylceramidase</fullName>
    </alternativeName>
</protein>
<keyword evidence="10" id="KW-0325">Glycoprotein</keyword>
<gene>
    <name evidence="18" type="ORF">F2P81_003875</name>
</gene>
<dbReference type="InterPro" id="IPR013780">
    <property type="entry name" value="Glyco_hydro_b"/>
</dbReference>
<dbReference type="EMBL" id="VEVO01000003">
    <property type="protein sequence ID" value="KAF0044717.1"/>
    <property type="molecule type" value="Genomic_DNA"/>
</dbReference>
<evidence type="ECO:0000256" key="12">
    <source>
        <dbReference type="ARBA" id="ARBA00023982"/>
    </source>
</evidence>
<dbReference type="FunFam" id="2.60.120.560:FF:000001">
    <property type="entry name" value="galactocerebrosidase precursor"/>
    <property type="match status" value="1"/>
</dbReference>
<evidence type="ECO:0000256" key="1">
    <source>
        <dbReference type="ARBA" id="ARBA00005637"/>
    </source>
</evidence>
<dbReference type="GO" id="GO:0004336">
    <property type="term" value="F:galactosylceramidase activity"/>
    <property type="evidence" value="ECO:0007669"/>
    <property type="project" value="UniProtKB-EC"/>
</dbReference>
<evidence type="ECO:0000256" key="2">
    <source>
        <dbReference type="ARBA" id="ARBA00012657"/>
    </source>
</evidence>
<evidence type="ECO:0000256" key="3">
    <source>
        <dbReference type="ARBA" id="ARBA00019657"/>
    </source>
</evidence>
<keyword evidence="9" id="KW-1015">Disulfide bond</keyword>
<dbReference type="Pfam" id="PF02057">
    <property type="entry name" value="Glyco_hydro_59"/>
    <property type="match status" value="1"/>
</dbReference>
<keyword evidence="8" id="KW-0443">Lipid metabolism</keyword>
<dbReference type="PANTHER" id="PTHR15172:SF1">
    <property type="entry name" value="GALACTOCEREBROSIDASE"/>
    <property type="match status" value="1"/>
</dbReference>
<evidence type="ECO:0000256" key="4">
    <source>
        <dbReference type="ARBA" id="ARBA00022729"/>
    </source>
</evidence>
<proteinExistence type="inferred from homology"/>
<dbReference type="InterPro" id="IPR013785">
    <property type="entry name" value="Aldolase_TIM"/>
</dbReference>
<dbReference type="Gene3D" id="2.60.40.1180">
    <property type="entry name" value="Golgi alpha-mannosidase II"/>
    <property type="match status" value="1"/>
</dbReference>
<dbReference type="InterPro" id="IPR049162">
    <property type="entry name" value="GH59_C"/>
</dbReference>
<keyword evidence="5" id="KW-0378">Hydrolase</keyword>
<dbReference type="PRINTS" id="PR00850">
    <property type="entry name" value="GLHYDRLASE59"/>
</dbReference>
<dbReference type="Gene3D" id="2.60.120.560">
    <property type="entry name" value="Exo-inulinase, domain 1"/>
    <property type="match status" value="1"/>
</dbReference>